<accession>A0AA36D906</accession>
<evidence type="ECO:0000313" key="2">
    <source>
        <dbReference type="EMBL" id="CAJ0581978.1"/>
    </source>
</evidence>
<feature type="compositionally biased region" description="Acidic residues" evidence="1">
    <location>
        <begin position="126"/>
        <end position="143"/>
    </location>
</feature>
<proteinExistence type="predicted"/>
<organism evidence="2 3">
    <name type="scientific">Mesorhabditis spiculigera</name>
    <dbReference type="NCBI Taxonomy" id="96644"/>
    <lineage>
        <taxon>Eukaryota</taxon>
        <taxon>Metazoa</taxon>
        <taxon>Ecdysozoa</taxon>
        <taxon>Nematoda</taxon>
        <taxon>Chromadorea</taxon>
        <taxon>Rhabditida</taxon>
        <taxon>Rhabditina</taxon>
        <taxon>Rhabditomorpha</taxon>
        <taxon>Rhabditoidea</taxon>
        <taxon>Rhabditidae</taxon>
        <taxon>Mesorhabditinae</taxon>
        <taxon>Mesorhabditis</taxon>
    </lineage>
</organism>
<evidence type="ECO:0000313" key="3">
    <source>
        <dbReference type="Proteomes" id="UP001177023"/>
    </source>
</evidence>
<feature type="non-terminal residue" evidence="2">
    <location>
        <position position="307"/>
    </location>
</feature>
<feature type="region of interest" description="Disordered" evidence="1">
    <location>
        <begin position="117"/>
        <end position="146"/>
    </location>
</feature>
<dbReference type="Proteomes" id="UP001177023">
    <property type="component" value="Unassembled WGS sequence"/>
</dbReference>
<gene>
    <name evidence="2" type="ORF">MSPICULIGERA_LOCUS20126</name>
</gene>
<reference evidence="2" key="1">
    <citation type="submission" date="2023-06" db="EMBL/GenBank/DDBJ databases">
        <authorList>
            <person name="Delattre M."/>
        </authorList>
    </citation>
    <scope>NUCLEOTIDE SEQUENCE</scope>
    <source>
        <strain evidence="2">AF72</strain>
    </source>
</reference>
<feature type="region of interest" description="Disordered" evidence="1">
    <location>
        <begin position="229"/>
        <end position="252"/>
    </location>
</feature>
<protein>
    <submittedName>
        <fullName evidence="2">Uncharacterized protein</fullName>
    </submittedName>
</protein>
<sequence>MPARNMLVFNAGDDGMQSDVWNATKTVLARQRRENQQLEYPEYEEESIFGDIADESDGEEKKENELPAVNVRTLDSYFKGLKSSAPTTKKAPVRKARATVPMESRISWTKAVAARNARPSRKQEIYDDDDDEGWELDESEEQGESNGVEYVDYDAVEEDNDIEEEEEVYVMPAKTRNLGYGRRPQKSIARIGNRGRVSRPVRTTASLLRQGRKQQRVSIIDRISFAAGQHQRQFQPPRERTIGGRISKPARRGACPWNLPERPAARDWTSVDDREERFEPWLKCCATDNTHIHKGRGFTTGRLRAWE</sequence>
<evidence type="ECO:0000256" key="1">
    <source>
        <dbReference type="SAM" id="MobiDB-lite"/>
    </source>
</evidence>
<dbReference type="AlphaFoldDB" id="A0AA36D906"/>
<comment type="caution">
    <text evidence="2">The sequence shown here is derived from an EMBL/GenBank/DDBJ whole genome shotgun (WGS) entry which is preliminary data.</text>
</comment>
<keyword evidence="3" id="KW-1185">Reference proteome</keyword>
<name>A0AA36D906_9BILA</name>
<dbReference type="EMBL" id="CATQJA010002664">
    <property type="protein sequence ID" value="CAJ0581978.1"/>
    <property type="molecule type" value="Genomic_DNA"/>
</dbReference>